<proteinExistence type="inferred from homology"/>
<dbReference type="PANTHER" id="PTHR12066">
    <property type="entry name" value="TELOMERASE REVERSE TRANSCRIPTASE"/>
    <property type="match status" value="1"/>
</dbReference>
<evidence type="ECO:0000256" key="1">
    <source>
        <dbReference type="RuleBase" id="RU365061"/>
    </source>
</evidence>
<sequence length="448" mass="50007">MGDSVVTYLVEFTSLYLALPKGCYVQLTGAPLYNTFNYDKQLGTTENQAKRKLAAFKTFCDGPEQKIGRLANDNNVQTLAVQTHCDEPKQKRRKLAYDTKVGPTGNGSSSAKDNKANITEYMAYNGGLTSEECQTERNDGLHRSTEAFKVTSNVESRHRPSIEAFTMPSSVKTRQYSSTDALKVPLIVETRQYPSIELLKLPSNVEPRLPPCIESLEVASHAEIPPKTMTKEKVKANSIPCIRTHLRRPTVILEKKSTLYARNARERILGSASVSTAMKSGQADGMVTEMLGVTEVDASTRQLIQAYFTDIAQNLKKCPLKALLNKHCPVGKVNSSTTNRKVLDKNHSLDEELWFPWCGLMFNVHTLEVSTDCSRYSGTRMTDSMSFDLTKQRGLAVKQKLTYSIRQKCHAIFVDNVINSETQPKVTVIKLQETIESDLPAVFHNVLV</sequence>
<comment type="subcellular location">
    <subcellularLocation>
        <location evidence="1">Nucleus</location>
    </subcellularLocation>
    <subcellularLocation>
        <location evidence="1">Chromosome</location>
        <location evidence="1">Telomere</location>
    </subcellularLocation>
</comment>
<comment type="function">
    <text evidence="1">Telomerase is a ribonucleoprotein enzyme essential for the replication of chromosome termini in most eukaryotes. It elongates telomeres. It is a reverse transcriptase that adds simple sequence repeats to chromosome ends by copying a template sequence within the RNA component of the enzyme.</text>
</comment>
<keyword evidence="1" id="KW-0460">Magnesium</keyword>
<dbReference type="EC" id="2.7.7.49" evidence="1"/>
<evidence type="ECO:0000313" key="2">
    <source>
        <dbReference type="EMBL" id="WAQ93759.1"/>
    </source>
</evidence>
<dbReference type="Proteomes" id="UP001164746">
    <property type="component" value="Chromosome 1"/>
</dbReference>
<dbReference type="EMBL" id="CP111012">
    <property type="protein sequence ID" value="WAQ93759.1"/>
    <property type="molecule type" value="Genomic_DNA"/>
</dbReference>
<dbReference type="PANTHER" id="PTHR12066:SF0">
    <property type="entry name" value="TELOMERASE REVERSE TRANSCRIPTASE"/>
    <property type="match status" value="1"/>
</dbReference>
<dbReference type="InterPro" id="IPR003545">
    <property type="entry name" value="Telomerase_RT"/>
</dbReference>
<protein>
    <recommendedName>
        <fullName evidence="1">Telomerase reverse transcriptase</fullName>
        <ecNumber evidence="1">2.7.7.49</ecNumber>
    </recommendedName>
    <alternativeName>
        <fullName evidence="1">Telomerase catalytic subunit</fullName>
    </alternativeName>
</protein>
<name>A0ABY7D8R7_MYAAR</name>
<keyword evidence="1" id="KW-0779">Telomere</keyword>
<keyword evidence="1" id="KW-0479">Metal-binding</keyword>
<keyword evidence="1" id="KW-0158">Chromosome</keyword>
<evidence type="ECO:0000313" key="3">
    <source>
        <dbReference type="Proteomes" id="UP001164746"/>
    </source>
</evidence>
<keyword evidence="1" id="KW-0548">Nucleotidyltransferase</keyword>
<keyword evidence="1" id="KW-0539">Nucleus</keyword>
<gene>
    <name evidence="2" type="ORF">MAR_006230</name>
</gene>
<comment type="similarity">
    <text evidence="1">Belongs to the reverse transcriptase family. Telomerase subfamily.</text>
</comment>
<keyword evidence="3" id="KW-1185">Reference proteome</keyword>
<keyword evidence="1" id="KW-0808">Transferase</keyword>
<comment type="catalytic activity">
    <reaction evidence="1">
        <text>DNA(n) + a 2'-deoxyribonucleoside 5'-triphosphate = DNA(n+1) + diphosphate</text>
        <dbReference type="Rhea" id="RHEA:22508"/>
        <dbReference type="Rhea" id="RHEA-COMP:17339"/>
        <dbReference type="Rhea" id="RHEA-COMP:17340"/>
        <dbReference type="ChEBI" id="CHEBI:33019"/>
        <dbReference type="ChEBI" id="CHEBI:61560"/>
        <dbReference type="ChEBI" id="CHEBI:173112"/>
        <dbReference type="EC" id="2.7.7.49"/>
    </reaction>
</comment>
<accession>A0ABY7D8R7</accession>
<reference evidence="2" key="1">
    <citation type="submission" date="2022-11" db="EMBL/GenBank/DDBJ databases">
        <title>Centuries of genome instability and evolution in soft-shell clam transmissible cancer (bioRxiv).</title>
        <authorList>
            <person name="Hart S.F.M."/>
            <person name="Yonemitsu M.A."/>
            <person name="Giersch R.M."/>
            <person name="Beal B.F."/>
            <person name="Arriagada G."/>
            <person name="Davis B.W."/>
            <person name="Ostrander E.A."/>
            <person name="Goff S.P."/>
            <person name="Metzger M.J."/>
        </authorList>
    </citation>
    <scope>NUCLEOTIDE SEQUENCE</scope>
    <source>
        <strain evidence="2">MELC-2E11</strain>
        <tissue evidence="2">Siphon/mantle</tissue>
    </source>
</reference>
<keyword evidence="1" id="KW-0695">RNA-directed DNA polymerase</keyword>
<organism evidence="2 3">
    <name type="scientific">Mya arenaria</name>
    <name type="common">Soft-shell clam</name>
    <dbReference type="NCBI Taxonomy" id="6604"/>
    <lineage>
        <taxon>Eukaryota</taxon>
        <taxon>Metazoa</taxon>
        <taxon>Spiralia</taxon>
        <taxon>Lophotrochozoa</taxon>
        <taxon>Mollusca</taxon>
        <taxon>Bivalvia</taxon>
        <taxon>Autobranchia</taxon>
        <taxon>Heteroconchia</taxon>
        <taxon>Euheterodonta</taxon>
        <taxon>Imparidentia</taxon>
        <taxon>Neoheterodontei</taxon>
        <taxon>Myida</taxon>
        <taxon>Myoidea</taxon>
        <taxon>Myidae</taxon>
        <taxon>Mya</taxon>
    </lineage>
</organism>